<proteinExistence type="predicted"/>
<accession>A0A1F5EWF2</accession>
<protein>
    <recommendedName>
        <fullName evidence="3">Secretion system C-terminal sorting domain-containing protein</fullName>
    </recommendedName>
</protein>
<dbReference type="InterPro" id="IPR026444">
    <property type="entry name" value="Secre_tail"/>
</dbReference>
<gene>
    <name evidence="1" type="ORF">A2Y64_05655</name>
</gene>
<dbReference type="AlphaFoldDB" id="A0A1F5EWF2"/>
<evidence type="ECO:0000313" key="1">
    <source>
        <dbReference type="EMBL" id="OGD71731.1"/>
    </source>
</evidence>
<reference evidence="1 2" key="1">
    <citation type="journal article" date="2016" name="Nat. Commun.">
        <title>Thousands of microbial genomes shed light on interconnected biogeochemical processes in an aquifer system.</title>
        <authorList>
            <person name="Anantharaman K."/>
            <person name="Brown C.T."/>
            <person name="Hug L.A."/>
            <person name="Sharon I."/>
            <person name="Castelle C.J."/>
            <person name="Probst A.J."/>
            <person name="Thomas B.C."/>
            <person name="Singh A."/>
            <person name="Wilkins M.J."/>
            <person name="Karaoz U."/>
            <person name="Brodie E.L."/>
            <person name="Williams K.H."/>
            <person name="Hubbard S.S."/>
            <person name="Banfield J.F."/>
        </authorList>
    </citation>
    <scope>NUCLEOTIDE SEQUENCE [LARGE SCALE GENOMIC DNA]</scope>
</reference>
<dbReference type="STRING" id="1817816.A2Y64_05655"/>
<sequence>MRTAIALLLTFAAAALAITEPPLYLYEMQRAEAQAPRVGPAPPGTDEYGVGDHLQLWKWNLSGYPTQDLVDCTIRGKSAHGYVVVDDAVWGSQVNQTDVNQILEAWENSSDGPRPGDGIYEINTTTFGPCPDEIDGDPRVFLFYYDLDISADGFWMFYDEYPDGDYEWRSNEREIVYLNSSDNDPGGDYMIAVAAHECEHMLHWYQDDNEDLWVDEGCAELAMFLYGHPDTISGFNGNSDNDLTSWNGNWADYIKTYLWTLYLYEHYGEGSADPTDLIWELVHEQANSITGVNNALDTVDAGTTFEEILPDWVAANFLDLEDEDLFDGLYSYFGEDLPLFTPASIHNHYPASGSNSLSRYAGEYVLFVDPGRGEEMTEWLYGHFDGQDASDFTVDVLRIASDDESATEVVRLDLDSENWSAFDAPEFPYVHNRVVLATTRPTAAGPGTYDYWADVSETGVGDAEFDAARTGDGVLARWNISEARTVVLLREAGAGETPVARLDSTEGRFLDREAPVAGCSYILEVTDLSGLRTRLGPVEVGPAEPEETKLTLSAPYPSPSTDRVAFEFTVPGDGEASFAVYDLAGREVFSATVTPEQGRVVWDSSAAAPGVYLAKLAGDETTVCRRLVIVR</sequence>
<dbReference type="NCBIfam" id="TIGR04183">
    <property type="entry name" value="Por_Secre_tail"/>
    <property type="match status" value="1"/>
</dbReference>
<comment type="caution">
    <text evidence="1">The sequence shown here is derived from an EMBL/GenBank/DDBJ whole genome shotgun (WGS) entry which is preliminary data.</text>
</comment>
<dbReference type="EMBL" id="MFAF01000142">
    <property type="protein sequence ID" value="OGD71731.1"/>
    <property type="molecule type" value="Genomic_DNA"/>
</dbReference>
<name>A0A1F5EWF2_9BACT</name>
<evidence type="ECO:0008006" key="3">
    <source>
        <dbReference type="Google" id="ProtNLM"/>
    </source>
</evidence>
<dbReference type="Proteomes" id="UP000177187">
    <property type="component" value="Unassembled WGS sequence"/>
</dbReference>
<organism evidence="1 2">
    <name type="scientific">Candidatus Coatesbacteria bacterium RBG_13_66_14</name>
    <dbReference type="NCBI Taxonomy" id="1817816"/>
    <lineage>
        <taxon>Bacteria</taxon>
        <taxon>Candidatus Coatesiibacteriota</taxon>
    </lineage>
</organism>
<evidence type="ECO:0000313" key="2">
    <source>
        <dbReference type="Proteomes" id="UP000177187"/>
    </source>
</evidence>